<dbReference type="Gene3D" id="3.40.50.1390">
    <property type="entry name" value="Resolvase, N-terminal catalytic domain"/>
    <property type="match status" value="1"/>
</dbReference>
<dbReference type="Pfam" id="PF00239">
    <property type="entry name" value="Resolvase"/>
    <property type="match status" value="1"/>
</dbReference>
<dbReference type="SUPFAM" id="SSF53041">
    <property type="entry name" value="Resolvase-like"/>
    <property type="match status" value="1"/>
</dbReference>
<dbReference type="PANTHER" id="PTHR30461:SF2">
    <property type="entry name" value="SERINE RECOMBINASE PINE-RELATED"/>
    <property type="match status" value="1"/>
</dbReference>
<dbReference type="SMART" id="SM00857">
    <property type="entry name" value="Resolvase"/>
    <property type="match status" value="1"/>
</dbReference>
<reference evidence="5 6" key="1">
    <citation type="submission" date="2019-10" db="EMBL/GenBank/DDBJ databases">
        <title>Evaluation of single-gene subtyping targets for Pseudomonas.</title>
        <authorList>
            <person name="Reichler S.J."/>
            <person name="Orsi R.H."/>
            <person name="Wiedmann M."/>
            <person name="Martin N.H."/>
            <person name="Murphy S.I."/>
        </authorList>
    </citation>
    <scope>NUCLEOTIDE SEQUENCE [LARGE SCALE GENOMIC DNA]</scope>
    <source>
        <strain evidence="5 6">FSL R10-1876</strain>
    </source>
</reference>
<evidence type="ECO:0000313" key="6">
    <source>
        <dbReference type="Proteomes" id="UP000466863"/>
    </source>
</evidence>
<dbReference type="AlphaFoldDB" id="A0A6I1WSP9"/>
<evidence type="ECO:0000256" key="1">
    <source>
        <dbReference type="ARBA" id="ARBA00023125"/>
    </source>
</evidence>
<dbReference type="InterPro" id="IPR050639">
    <property type="entry name" value="SSR_resolvase"/>
</dbReference>
<dbReference type="Proteomes" id="UP000466863">
    <property type="component" value="Unassembled WGS sequence"/>
</dbReference>
<keyword evidence="1" id="KW-0238">DNA-binding</keyword>
<organism evidence="5 6">
    <name type="scientific">Pseudomonas helleri</name>
    <dbReference type="NCBI Taxonomy" id="1608996"/>
    <lineage>
        <taxon>Bacteria</taxon>
        <taxon>Pseudomonadati</taxon>
        <taxon>Pseudomonadota</taxon>
        <taxon>Gammaproteobacteria</taxon>
        <taxon>Pseudomonadales</taxon>
        <taxon>Pseudomonadaceae</taxon>
        <taxon>Pseudomonas</taxon>
    </lineage>
</organism>
<dbReference type="PROSITE" id="PS51737">
    <property type="entry name" value="RECOMBINASE_DNA_BIND"/>
    <property type="match status" value="1"/>
</dbReference>
<dbReference type="EMBL" id="WIVV01000144">
    <property type="protein sequence ID" value="MQU45208.1"/>
    <property type="molecule type" value="Genomic_DNA"/>
</dbReference>
<evidence type="ECO:0000259" key="4">
    <source>
        <dbReference type="PROSITE" id="PS51737"/>
    </source>
</evidence>
<comment type="caution">
    <text evidence="5">The sequence shown here is derived from an EMBL/GenBank/DDBJ whole genome shotgun (WGS) entry which is preliminary data.</text>
</comment>
<evidence type="ECO:0000259" key="3">
    <source>
        <dbReference type="PROSITE" id="PS51736"/>
    </source>
</evidence>
<accession>A0A6I1WSP9</accession>
<proteinExistence type="predicted"/>
<dbReference type="PROSITE" id="PS51736">
    <property type="entry name" value="RECOMBINASES_3"/>
    <property type="match status" value="1"/>
</dbReference>
<dbReference type="InterPro" id="IPR038109">
    <property type="entry name" value="DNA_bind_recomb_sf"/>
</dbReference>
<dbReference type="PANTHER" id="PTHR30461">
    <property type="entry name" value="DNA-INVERTASE FROM LAMBDOID PROPHAGE"/>
    <property type="match status" value="1"/>
</dbReference>
<dbReference type="CDD" id="cd00338">
    <property type="entry name" value="Ser_Recombinase"/>
    <property type="match status" value="1"/>
</dbReference>
<dbReference type="Gene3D" id="3.90.1750.20">
    <property type="entry name" value="Putative Large Serine Recombinase, Chain B, Domain 2"/>
    <property type="match status" value="1"/>
</dbReference>
<evidence type="ECO:0000256" key="2">
    <source>
        <dbReference type="ARBA" id="ARBA00023172"/>
    </source>
</evidence>
<feature type="domain" description="Recombinase" evidence="4">
    <location>
        <begin position="213"/>
        <end position="325"/>
    </location>
</feature>
<dbReference type="InterPro" id="IPR011109">
    <property type="entry name" value="DNA_bind_recombinase_dom"/>
</dbReference>
<evidence type="ECO:0008006" key="7">
    <source>
        <dbReference type="Google" id="ProtNLM"/>
    </source>
</evidence>
<protein>
    <recommendedName>
        <fullName evidence="7">Recombinase family protein</fullName>
    </recommendedName>
</protein>
<evidence type="ECO:0000313" key="5">
    <source>
        <dbReference type="EMBL" id="MQU45208.1"/>
    </source>
</evidence>
<sequence>MINEPLATLASTTSTPNDKPLMIGCYDLPSDLLRLFIMSKAYAYVRYSRAIQGTGDSENRQLTALELFETSTGTKIVEVVYDKGKSAFRGDNARSGNFKEMLDRMHSGAIRQGDYLVVESIDRITRQRVLDGVELLQGILKKGINIYTTVDKKTYSYNDPSRDFENLLMISLIAKRANEESETKSDRLLSAWKARKTKAENGEVIIKKGKSIPYGLRVVNDKFVIHEEEQKEIKKLFELLLKFGMNTALIKINETSNKKWSNGSLNKIIKHKTVIGCMTTHRIEYTADGKAKKILTGFIENYYPNIIKPSLFYKVIDVMSKRKQKNWSGRRAEQDFNIFKHCIFCSECGGKLYYDHRGSRYKDKIYPFFKCDNARIQKHICAAGNIRFEYVFGSLLECINMANRLANDFPKGFNGVTTQAIFLNSRVENLLASSDTSQDIEFENKQNELTSCRTKLSSLNAILTGADFKLPQVMLKEISNLEVRIEKLKIELELLATSVEVESLDIENSQSIIDLFMTDEGRAKLNTFFKRHEISFFVSHDKSTKQTNFEMRNLKGERVTRAIKTYPLKNILGKFGLGDLQTMFDLSVN</sequence>
<gene>
    <name evidence="5" type="ORF">GHO28_22305</name>
</gene>
<dbReference type="GO" id="GO:0003677">
    <property type="term" value="F:DNA binding"/>
    <property type="evidence" value="ECO:0007669"/>
    <property type="project" value="UniProtKB-KW"/>
</dbReference>
<dbReference type="Pfam" id="PF07508">
    <property type="entry name" value="Recombinase"/>
    <property type="match status" value="1"/>
</dbReference>
<name>A0A6I1WSP9_9PSED</name>
<dbReference type="InterPro" id="IPR006119">
    <property type="entry name" value="Resolv_N"/>
</dbReference>
<keyword evidence="2" id="KW-0233">DNA recombination</keyword>
<feature type="domain" description="Resolvase/invertase-type recombinase catalytic" evidence="3">
    <location>
        <begin position="40"/>
        <end position="199"/>
    </location>
</feature>
<dbReference type="InterPro" id="IPR036162">
    <property type="entry name" value="Resolvase-like_N_sf"/>
</dbReference>
<dbReference type="GO" id="GO:0000150">
    <property type="term" value="F:DNA strand exchange activity"/>
    <property type="evidence" value="ECO:0007669"/>
    <property type="project" value="InterPro"/>
</dbReference>